<dbReference type="AlphaFoldDB" id="K1VSG5"/>
<gene>
    <name evidence="2" type="ORF">A1Q2_03178</name>
</gene>
<feature type="compositionally biased region" description="Low complexity" evidence="1">
    <location>
        <begin position="54"/>
        <end position="68"/>
    </location>
</feature>
<feature type="region of interest" description="Disordered" evidence="1">
    <location>
        <begin position="99"/>
        <end position="141"/>
    </location>
</feature>
<feature type="compositionally biased region" description="Polar residues" evidence="1">
    <location>
        <begin position="129"/>
        <end position="140"/>
    </location>
</feature>
<keyword evidence="3" id="KW-1185">Reference proteome</keyword>
<evidence type="ECO:0000313" key="3">
    <source>
        <dbReference type="Proteomes" id="UP000006757"/>
    </source>
</evidence>
<evidence type="ECO:0000313" key="2">
    <source>
        <dbReference type="EMBL" id="EKD02502.1"/>
    </source>
</evidence>
<feature type="region of interest" description="Disordered" evidence="1">
    <location>
        <begin position="187"/>
        <end position="291"/>
    </location>
</feature>
<feature type="region of interest" description="Disordered" evidence="1">
    <location>
        <begin position="1"/>
        <end position="75"/>
    </location>
</feature>
<comment type="caution">
    <text evidence="2">The sequence shown here is derived from an EMBL/GenBank/DDBJ whole genome shotgun (WGS) entry which is preliminary data.</text>
</comment>
<organism evidence="2 3">
    <name type="scientific">Trichosporon asahii var. asahii (strain CBS 8904)</name>
    <name type="common">Yeast</name>
    <dbReference type="NCBI Taxonomy" id="1220162"/>
    <lineage>
        <taxon>Eukaryota</taxon>
        <taxon>Fungi</taxon>
        <taxon>Dikarya</taxon>
        <taxon>Basidiomycota</taxon>
        <taxon>Agaricomycotina</taxon>
        <taxon>Tremellomycetes</taxon>
        <taxon>Trichosporonales</taxon>
        <taxon>Trichosporonaceae</taxon>
        <taxon>Trichosporon</taxon>
    </lineage>
</organism>
<feature type="compositionally biased region" description="Low complexity" evidence="1">
    <location>
        <begin position="108"/>
        <end position="121"/>
    </location>
</feature>
<evidence type="ECO:0000256" key="1">
    <source>
        <dbReference type="SAM" id="MobiDB-lite"/>
    </source>
</evidence>
<sequence>MDTDKAGAIPNGHCGVNEPNHQNTCFSTPRSTILHDHKRSQSASATDPDPLSQLSTTEPTTPKSKSLPPLLPPAELYSHLRDTTTEVAPHPATLSPLLRSSSFRRRFSTPPHLSPVRSPCRSRPPSPLATKTHSGSSSSGYFDFMPMSGTDTPMLDRDRECQAQGRRGSIGSDALLLTPAEERQFNLSGWNTNSTASTPRTLSQRGSEDQLHKSAAASPEPGSKLSGGDSPSTGTLERRARRRQVVRLDSFGGEGLMRKPSTRHLDGGFPGSEMSQMPGGTKAPPPTPMTE</sequence>
<feature type="compositionally biased region" description="Polar residues" evidence="1">
    <location>
        <begin position="187"/>
        <end position="205"/>
    </location>
</feature>
<dbReference type="InParanoid" id="K1VSG5"/>
<accession>K1VSG5</accession>
<dbReference type="Proteomes" id="UP000006757">
    <property type="component" value="Unassembled WGS sequence"/>
</dbReference>
<protein>
    <submittedName>
        <fullName evidence="2">Uncharacterized protein</fullName>
    </submittedName>
</protein>
<dbReference type="HOGENOM" id="CLU_957089_0_0_1"/>
<dbReference type="EMBL" id="AMBO01000281">
    <property type="protein sequence ID" value="EKD02502.1"/>
    <property type="molecule type" value="Genomic_DNA"/>
</dbReference>
<proteinExistence type="predicted"/>
<name>K1VSG5_TRIAC</name>
<feature type="compositionally biased region" description="Polar residues" evidence="1">
    <location>
        <begin position="19"/>
        <end position="31"/>
    </location>
</feature>
<reference evidence="2 3" key="1">
    <citation type="journal article" date="2012" name="Eukaryot. Cell">
        <title>Genome sequence of the Trichosporon asahii environmental strain CBS 8904.</title>
        <authorList>
            <person name="Yang R.Y."/>
            <person name="Li H.T."/>
            <person name="Zhu H."/>
            <person name="Zhou G.P."/>
            <person name="Wang M."/>
            <person name="Wang L."/>
        </authorList>
    </citation>
    <scope>NUCLEOTIDE SEQUENCE [LARGE SCALE GENOMIC DNA]</scope>
    <source>
        <strain evidence="2 3">CBS 8904</strain>
    </source>
</reference>